<comment type="caution">
    <text evidence="4">The sequence shown here is derived from an EMBL/GenBank/DDBJ whole genome shotgun (WGS) entry which is preliminary data.</text>
</comment>
<feature type="compositionally biased region" description="Polar residues" evidence="1">
    <location>
        <begin position="442"/>
        <end position="459"/>
    </location>
</feature>
<feature type="transmembrane region" description="Helical" evidence="2">
    <location>
        <begin position="289"/>
        <end position="311"/>
    </location>
</feature>
<keyword evidence="2" id="KW-1133">Transmembrane helix</keyword>
<organism evidence="4 5">
    <name type="scientific">Streptomyces vastus</name>
    <dbReference type="NCBI Taxonomy" id="285451"/>
    <lineage>
        <taxon>Bacteria</taxon>
        <taxon>Bacillati</taxon>
        <taxon>Actinomycetota</taxon>
        <taxon>Actinomycetes</taxon>
        <taxon>Kitasatosporales</taxon>
        <taxon>Streptomycetaceae</taxon>
        <taxon>Streptomyces</taxon>
    </lineage>
</organism>
<dbReference type="InterPro" id="IPR036366">
    <property type="entry name" value="PGBDSf"/>
</dbReference>
<dbReference type="SUPFAM" id="SSF47090">
    <property type="entry name" value="PGBD-like"/>
    <property type="match status" value="1"/>
</dbReference>
<evidence type="ECO:0000313" key="4">
    <source>
        <dbReference type="EMBL" id="GAA2645950.1"/>
    </source>
</evidence>
<dbReference type="Proteomes" id="UP001500151">
    <property type="component" value="Unassembled WGS sequence"/>
</dbReference>
<dbReference type="InterPro" id="IPR002477">
    <property type="entry name" value="Peptidoglycan-bd-like"/>
</dbReference>
<feature type="compositionally biased region" description="Pro residues" evidence="1">
    <location>
        <begin position="369"/>
        <end position="395"/>
    </location>
</feature>
<dbReference type="EMBL" id="BAAASJ010000060">
    <property type="protein sequence ID" value="GAA2645950.1"/>
    <property type="molecule type" value="Genomic_DNA"/>
</dbReference>
<feature type="domain" description="Peptidoglycan binding-like" evidence="3">
    <location>
        <begin position="421"/>
        <end position="478"/>
    </location>
</feature>
<keyword evidence="2" id="KW-0472">Membrane</keyword>
<reference evidence="4 5" key="1">
    <citation type="journal article" date="2019" name="Int. J. Syst. Evol. Microbiol.">
        <title>The Global Catalogue of Microorganisms (GCM) 10K type strain sequencing project: providing services to taxonomists for standard genome sequencing and annotation.</title>
        <authorList>
            <consortium name="The Broad Institute Genomics Platform"/>
            <consortium name="The Broad Institute Genome Sequencing Center for Infectious Disease"/>
            <person name="Wu L."/>
            <person name="Ma J."/>
        </authorList>
    </citation>
    <scope>NUCLEOTIDE SEQUENCE [LARGE SCALE GENOMIC DNA]</scope>
    <source>
        <strain evidence="4 5">JCM 4524</strain>
    </source>
</reference>
<evidence type="ECO:0000256" key="1">
    <source>
        <dbReference type="SAM" id="MobiDB-lite"/>
    </source>
</evidence>
<feature type="compositionally biased region" description="Pro residues" evidence="1">
    <location>
        <begin position="263"/>
        <end position="277"/>
    </location>
</feature>
<dbReference type="Pfam" id="PF01471">
    <property type="entry name" value="PG_binding_1"/>
    <property type="match status" value="1"/>
</dbReference>
<evidence type="ECO:0000259" key="3">
    <source>
        <dbReference type="Pfam" id="PF01471"/>
    </source>
</evidence>
<feature type="compositionally biased region" description="Basic and acidic residues" evidence="1">
    <location>
        <begin position="473"/>
        <end position="485"/>
    </location>
</feature>
<feature type="compositionally biased region" description="Low complexity" evidence="1">
    <location>
        <begin position="177"/>
        <end position="187"/>
    </location>
</feature>
<evidence type="ECO:0000256" key="2">
    <source>
        <dbReference type="SAM" id="Phobius"/>
    </source>
</evidence>
<feature type="compositionally biased region" description="Pro residues" evidence="1">
    <location>
        <begin position="349"/>
        <end position="361"/>
    </location>
</feature>
<accession>A0ABN3R7V7</accession>
<dbReference type="Gene3D" id="1.10.101.10">
    <property type="entry name" value="PGBD-like superfamily/PGBD"/>
    <property type="match status" value="1"/>
</dbReference>
<protein>
    <submittedName>
        <fullName evidence="4">Peptidoglycan-binding domain-containing protein</fullName>
    </submittedName>
</protein>
<feature type="region of interest" description="Disordered" evidence="1">
    <location>
        <begin position="441"/>
        <end position="485"/>
    </location>
</feature>
<proteinExistence type="predicted"/>
<feature type="compositionally biased region" description="Pro residues" evidence="1">
    <location>
        <begin position="188"/>
        <end position="197"/>
    </location>
</feature>
<dbReference type="InterPro" id="IPR036365">
    <property type="entry name" value="PGBD-like_sf"/>
</dbReference>
<keyword evidence="2" id="KW-0812">Transmembrane</keyword>
<keyword evidence="5" id="KW-1185">Reference proteome</keyword>
<gene>
    <name evidence="4" type="ORF">GCM10010307_51200</name>
</gene>
<feature type="compositionally biased region" description="Low complexity" evidence="1">
    <location>
        <begin position="335"/>
        <end position="348"/>
    </location>
</feature>
<sequence>MEEVCVIAEVRYGRDPYVSGRSVYVCPECGTPREPGGAPSCACAQRAADELLETRSAEAAAAEDFDPLRIRPYVDLDADEFEVDVEGGSGVGPPGLLGGLGSSEAADALVEPMSSGAGDALGEPGGSGAADPLAEPTSSGAGDALGEPGGSGAADPLAEPMSSGAGDPFVEHMPSKAGDAPAGASAPAGPPGPPGPPAEQRRSGPPAVQHRSEPPSMPGSSPAGQAPPPAAPPPASRAPSPDDAPTADLHLTDLHRFDAQAPGPDPVTGPLPLPEPEQPTRRRGRRRRLALVGTAVGAVVMTAAGFASGLFSYDTPSRDSAGPGDMRASIPDAVSPEPSSSSPSKTTPPAQPAPSAPPTEPSEPATPSTSPPTQEPTAEPTPPRETPSTRPPSTEPPADSAPPGSGGGERRNPQVLRPGDSGDEVTELQLRLRQLFLYAGPTTGTYDDQTENSVRSFQGSRGVDDELGIYGEPTRERLESETDEP</sequence>
<name>A0ABN3R7V7_9ACTN</name>
<feature type="compositionally biased region" description="Gly residues" evidence="1">
    <location>
        <begin position="87"/>
        <end position="101"/>
    </location>
</feature>
<feature type="region of interest" description="Disordered" evidence="1">
    <location>
        <begin position="84"/>
        <end position="288"/>
    </location>
</feature>
<evidence type="ECO:0000313" key="5">
    <source>
        <dbReference type="Proteomes" id="UP001500151"/>
    </source>
</evidence>
<feature type="region of interest" description="Disordered" evidence="1">
    <location>
        <begin position="310"/>
        <end position="426"/>
    </location>
</feature>
<feature type="compositionally biased region" description="Pro residues" evidence="1">
    <location>
        <begin position="225"/>
        <end position="236"/>
    </location>
</feature>